<dbReference type="PRINTS" id="PR00368">
    <property type="entry name" value="FADPNR"/>
</dbReference>
<reference evidence="6 7" key="1">
    <citation type="journal article" date="2015" name="Nature">
        <title>rRNA introns, odd ribosomes, and small enigmatic genomes across a large radiation of phyla.</title>
        <authorList>
            <person name="Brown C.T."/>
            <person name="Hug L.A."/>
            <person name="Thomas B.C."/>
            <person name="Sharon I."/>
            <person name="Castelle C.J."/>
            <person name="Singh A."/>
            <person name="Wilkins M.J."/>
            <person name="Williams K.H."/>
            <person name="Banfield J.F."/>
        </authorList>
    </citation>
    <scope>NUCLEOTIDE SEQUENCE [LARGE SCALE GENOMIC DNA]</scope>
</reference>
<dbReference type="EMBL" id="LCJB01000069">
    <property type="protein sequence ID" value="KKT68751.1"/>
    <property type="molecule type" value="Genomic_DNA"/>
</dbReference>
<dbReference type="InterPro" id="IPR055178">
    <property type="entry name" value="RsdA/BaiN/AoA(So)-like_dom"/>
</dbReference>
<dbReference type="AlphaFoldDB" id="A0A0G1JAR7"/>
<dbReference type="InterPro" id="IPR023166">
    <property type="entry name" value="BaiN-like_dom_sf"/>
</dbReference>
<dbReference type="SUPFAM" id="SSF160996">
    <property type="entry name" value="HI0933 insert domain-like"/>
    <property type="match status" value="1"/>
</dbReference>
<evidence type="ECO:0000256" key="2">
    <source>
        <dbReference type="ARBA" id="ARBA00022630"/>
    </source>
</evidence>
<evidence type="ECO:0000256" key="1">
    <source>
        <dbReference type="ARBA" id="ARBA00001974"/>
    </source>
</evidence>
<name>A0A0G1JAR7_9BACT</name>
<evidence type="ECO:0000256" key="3">
    <source>
        <dbReference type="ARBA" id="ARBA00022827"/>
    </source>
</evidence>
<gene>
    <name evidence="6" type="ORF">UW63_C0069G0002</name>
</gene>
<dbReference type="Proteomes" id="UP000034154">
    <property type="component" value="Unassembled WGS sequence"/>
</dbReference>
<dbReference type="Gene3D" id="1.10.8.260">
    <property type="entry name" value="HI0933 insert domain-like"/>
    <property type="match status" value="1"/>
</dbReference>
<dbReference type="InterPro" id="IPR036188">
    <property type="entry name" value="FAD/NAD-bd_sf"/>
</dbReference>
<dbReference type="NCBIfam" id="TIGR00275">
    <property type="entry name" value="aminoacetone oxidase family FAD-binding enzyme"/>
    <property type="match status" value="1"/>
</dbReference>
<feature type="domain" description="RsdA/BaiN/AoA(So)-like insert" evidence="5">
    <location>
        <begin position="197"/>
        <end position="359"/>
    </location>
</feature>
<evidence type="ECO:0000313" key="6">
    <source>
        <dbReference type="EMBL" id="KKT68751.1"/>
    </source>
</evidence>
<sequence>MKKENYDIIVIGGGPAGMMAAGRAGELGARVLLIEKNERLGKKLSLTGGRRCNITNAEFNNRLFLENFPESKKFLFSPFSKFNVESTFDFFESRGLPLIVEDRKRAFPKSESAEDVGFVLKKYIEESGQVTVKLNTAVKSFLVEEGKLLGVKTSDRIFRADKIVLASGGTAAPETGSTGDGFKMLKAIGHTVKVPDPNLAPLRTSAKWVHALSGVSVDDMTLRFLQNEKVGHKARGRLLFTHFGISGPLVINSANQVKKLLKKGPVIASIDFFPDLDLGSLDAWFLDLFEKNKNKILKTVFKDLLPKKVVETILFRPEFLIGDLKVHSVSKEQRKKLGHLLKDLRFPIVGTMGFEWSIVADGGVLPKEVDFRNMASRLYPNLYLIGDTIDINRPSGGFSLQLCWTTGWVAGTDAAEVK</sequence>
<dbReference type="PRINTS" id="PR00411">
    <property type="entry name" value="PNDRDTASEI"/>
</dbReference>
<dbReference type="InterPro" id="IPR057661">
    <property type="entry name" value="RsdA/BaiN/AoA(So)_Rossmann"/>
</dbReference>
<evidence type="ECO:0000313" key="7">
    <source>
        <dbReference type="Proteomes" id="UP000034154"/>
    </source>
</evidence>
<dbReference type="Gene3D" id="2.40.30.10">
    <property type="entry name" value="Translation factors"/>
    <property type="match status" value="1"/>
</dbReference>
<keyword evidence="3" id="KW-0274">FAD</keyword>
<dbReference type="PANTHER" id="PTHR42887:SF2">
    <property type="entry name" value="OS12G0638800 PROTEIN"/>
    <property type="match status" value="1"/>
</dbReference>
<dbReference type="PANTHER" id="PTHR42887">
    <property type="entry name" value="OS12G0638800 PROTEIN"/>
    <property type="match status" value="1"/>
</dbReference>
<evidence type="ECO:0000259" key="5">
    <source>
        <dbReference type="Pfam" id="PF22780"/>
    </source>
</evidence>
<dbReference type="Pfam" id="PF22780">
    <property type="entry name" value="HI0933_like_1st"/>
    <property type="match status" value="1"/>
</dbReference>
<accession>A0A0G1JAR7</accession>
<comment type="cofactor">
    <cofactor evidence="1">
        <name>FAD</name>
        <dbReference type="ChEBI" id="CHEBI:57692"/>
    </cofactor>
</comment>
<evidence type="ECO:0000259" key="4">
    <source>
        <dbReference type="Pfam" id="PF03486"/>
    </source>
</evidence>
<keyword evidence="2" id="KW-0285">Flavoprotein</keyword>
<dbReference type="PATRIC" id="fig|1619000.3.peg.934"/>
<dbReference type="Pfam" id="PF03486">
    <property type="entry name" value="HI0933_like"/>
    <property type="match status" value="1"/>
</dbReference>
<comment type="caution">
    <text evidence="6">The sequence shown here is derived from an EMBL/GenBank/DDBJ whole genome shotgun (WGS) entry which is preliminary data.</text>
</comment>
<dbReference type="Gene3D" id="3.50.50.60">
    <property type="entry name" value="FAD/NAD(P)-binding domain"/>
    <property type="match status" value="1"/>
</dbReference>
<dbReference type="SUPFAM" id="SSF51905">
    <property type="entry name" value="FAD/NAD(P)-binding domain"/>
    <property type="match status" value="1"/>
</dbReference>
<dbReference type="InterPro" id="IPR004792">
    <property type="entry name" value="BaiN-like"/>
</dbReference>
<organism evidence="6 7">
    <name type="scientific">Candidatus Uhrbacteria bacterium GW2011_GWF2_44_350</name>
    <dbReference type="NCBI Taxonomy" id="1619000"/>
    <lineage>
        <taxon>Bacteria</taxon>
        <taxon>Candidatus Uhriibacteriota</taxon>
    </lineage>
</organism>
<feature type="domain" description="RsdA/BaiN/AoA(So)-like Rossmann fold-like" evidence="4">
    <location>
        <begin position="7"/>
        <end position="412"/>
    </location>
</feature>
<proteinExistence type="predicted"/>
<protein>
    <submittedName>
        <fullName evidence="6">HI0933 family protein</fullName>
    </submittedName>
</protein>